<gene>
    <name evidence="1" type="ORF">CACET_c14660</name>
</gene>
<dbReference type="OrthoDB" id="2200485at2"/>
<accession>A0A0D8IF78</accession>
<reference evidence="1 2" key="1">
    <citation type="submission" date="2014-10" db="EMBL/GenBank/DDBJ databases">
        <title>Genome sequence of Clostridium aceticum DSM 1496.</title>
        <authorList>
            <person name="Poehlein A."/>
            <person name="Schiel-Bengelsdorf B."/>
            <person name="Gottschalk G."/>
            <person name="Duerre P."/>
            <person name="Daniel R."/>
        </authorList>
    </citation>
    <scope>NUCLEOTIDE SEQUENCE [LARGE SCALE GENOMIC DNA]</scope>
    <source>
        <strain evidence="1 2">DSM 1496</strain>
    </source>
</reference>
<dbReference type="STRING" id="84022.CACET_c14660"/>
<keyword evidence="2" id="KW-1185">Reference proteome</keyword>
<evidence type="ECO:0000313" key="1">
    <source>
        <dbReference type="EMBL" id="AKL94927.1"/>
    </source>
</evidence>
<dbReference type="RefSeq" id="WP_044823697.1">
    <property type="nucleotide sequence ID" value="NZ_CP009687.1"/>
</dbReference>
<dbReference type="AlphaFoldDB" id="A0A0D8IF78"/>
<name>A0A0D8IF78_9CLOT</name>
<dbReference type="KEGG" id="cace:CACET_c14660"/>
<sequence length="350" mass="39332">MKREDISHAVGNISTRHIQEAASYSPQNISFAPKRFSANKIVVLVASVALFFTLAVPALAAADVQAAYEILYAVSPKIAQELKPVRLSSEDGDIKMEVISAYIKGDKAYIYISMQDMTGERIDETTDLYDSYSINRPFSSSATCERISYDEETNTVTFLISITQWGQKEIGGKKITFTVDKFLSNKQEFHDKISQIDLNTVNLSPQTQSDVNVRGWSFSGNISEKPEYIDYLTATSEGSFSPVDGVTVTGIGFIAEKLHVQAYYENILETDNHGYVYLVNADGDEIRSEASVAFWDSERSGSYQEYIFDVSPNEINNYELYGHFWTCNSLTKGDWQVTFPIEYEDMTVTQ</sequence>
<organism evidence="1 2">
    <name type="scientific">Clostridium aceticum</name>
    <dbReference type="NCBI Taxonomy" id="84022"/>
    <lineage>
        <taxon>Bacteria</taxon>
        <taxon>Bacillati</taxon>
        <taxon>Bacillota</taxon>
        <taxon>Clostridia</taxon>
        <taxon>Eubacteriales</taxon>
        <taxon>Clostridiaceae</taxon>
        <taxon>Clostridium</taxon>
    </lineage>
</organism>
<dbReference type="Proteomes" id="UP000035704">
    <property type="component" value="Chromosome"/>
</dbReference>
<evidence type="ECO:0000313" key="2">
    <source>
        <dbReference type="Proteomes" id="UP000035704"/>
    </source>
</evidence>
<protein>
    <submittedName>
        <fullName evidence="1">Uncharacterized protein</fullName>
    </submittedName>
</protein>
<proteinExistence type="predicted"/>
<dbReference type="PATRIC" id="fig|84022.5.peg.2925"/>
<dbReference type="EMBL" id="CP009687">
    <property type="protein sequence ID" value="AKL94927.1"/>
    <property type="molecule type" value="Genomic_DNA"/>
</dbReference>